<feature type="transmembrane region" description="Helical" evidence="1">
    <location>
        <begin position="7"/>
        <end position="25"/>
    </location>
</feature>
<feature type="transmembrane region" description="Helical" evidence="1">
    <location>
        <begin position="101"/>
        <end position="126"/>
    </location>
</feature>
<proteinExistence type="predicted"/>
<comment type="caution">
    <text evidence="2">The sequence shown here is derived from an EMBL/GenBank/DDBJ whole genome shotgun (WGS) entry which is preliminary data.</text>
</comment>
<dbReference type="RefSeq" id="WP_112332508.1">
    <property type="nucleotide sequence ID" value="NZ_JADPHD010000007.1"/>
</dbReference>
<dbReference type="Proteomes" id="UP000249377">
    <property type="component" value="Unassembled WGS sequence"/>
</dbReference>
<dbReference type="EMBL" id="QLYR01000003">
    <property type="protein sequence ID" value="RAQ29277.1"/>
    <property type="molecule type" value="Genomic_DNA"/>
</dbReference>
<evidence type="ECO:0008006" key="4">
    <source>
        <dbReference type="Google" id="ProtNLM"/>
    </source>
</evidence>
<feature type="transmembrane region" description="Helical" evidence="1">
    <location>
        <begin position="138"/>
        <end position="167"/>
    </location>
</feature>
<keyword evidence="1" id="KW-0472">Membrane</keyword>
<feature type="transmembrane region" description="Helical" evidence="1">
    <location>
        <begin position="77"/>
        <end position="94"/>
    </location>
</feature>
<evidence type="ECO:0000313" key="2">
    <source>
        <dbReference type="EMBL" id="RAQ29277.1"/>
    </source>
</evidence>
<name>A0A328UBV3_9FIRM</name>
<reference evidence="2 3" key="1">
    <citation type="submission" date="2018-06" db="EMBL/GenBank/DDBJ databases">
        <title>Noncontiguous genome sequence of Ruminococcaceae bacterium ASD2818.</title>
        <authorList>
            <person name="Chaplin A.V."/>
            <person name="Sokolova S.R."/>
            <person name="Kochetkova T.O."/>
            <person name="Goltsov A.Y."/>
            <person name="Trofimov D.Y."/>
            <person name="Efimov B.A."/>
        </authorList>
    </citation>
    <scope>NUCLEOTIDE SEQUENCE [LARGE SCALE GENOMIC DNA]</scope>
    <source>
        <strain evidence="2 3">ASD2818</strain>
    </source>
</reference>
<evidence type="ECO:0000313" key="3">
    <source>
        <dbReference type="Proteomes" id="UP000249377"/>
    </source>
</evidence>
<dbReference type="AlphaFoldDB" id="A0A328UBV3"/>
<protein>
    <recommendedName>
        <fullName evidence="4">ECF transporter S component</fullName>
    </recommendedName>
</protein>
<gene>
    <name evidence="2" type="ORF">DPQ25_07285</name>
</gene>
<keyword evidence="1" id="KW-0812">Transmembrane</keyword>
<sequence length="181" mass="19824">MLLNNTSRVALCGVLTALCTVLMFATGLIPVATYALPALSGVLLMVIVMEIGKSWAWAVYGAVSLLSLLLAADKEAVLLFIVFLGYYPILKASIEQLKKKAWAYVLKLAVFNTAMVAGFFMSVYLLAIPEESFTIFGIYLPGVFLAAGNLVFLVYDYALSGLVLLYYSRLHKMVSGLFKKR</sequence>
<accession>A0A328UBV3</accession>
<evidence type="ECO:0000256" key="1">
    <source>
        <dbReference type="SAM" id="Phobius"/>
    </source>
</evidence>
<keyword evidence="3" id="KW-1185">Reference proteome</keyword>
<organism evidence="2 3">
    <name type="scientific">Hydrogeniiclostridium mannosilyticum</name>
    <dbReference type="NCBI Taxonomy" id="2764322"/>
    <lineage>
        <taxon>Bacteria</taxon>
        <taxon>Bacillati</taxon>
        <taxon>Bacillota</taxon>
        <taxon>Clostridia</taxon>
        <taxon>Eubacteriales</taxon>
        <taxon>Acutalibacteraceae</taxon>
        <taxon>Hydrogeniiclostridium</taxon>
    </lineage>
</organism>
<keyword evidence="1" id="KW-1133">Transmembrane helix</keyword>